<name>X1HFV9_9ZZZZ</name>
<comment type="caution">
    <text evidence="1">The sequence shown here is derived from an EMBL/GenBank/DDBJ whole genome shotgun (WGS) entry which is preliminary data.</text>
</comment>
<dbReference type="AlphaFoldDB" id="X1HFV9"/>
<organism evidence="1">
    <name type="scientific">marine sediment metagenome</name>
    <dbReference type="NCBI Taxonomy" id="412755"/>
    <lineage>
        <taxon>unclassified sequences</taxon>
        <taxon>metagenomes</taxon>
        <taxon>ecological metagenomes</taxon>
    </lineage>
</organism>
<protein>
    <recommendedName>
        <fullName evidence="2">N-acetyltransferase domain-containing protein</fullName>
    </recommendedName>
</protein>
<gene>
    <name evidence="1" type="ORF">S03H2_40350</name>
</gene>
<sequence>MELHHPEEKELLSNVLKGKNHKVLWNYIRDSVFFNESKGLLPWSWIFREITPELISSLIKEERVFISKKDGRIISLIILLPHRYEKETVEICLIEGINKKEIENLFDFAQYYVVSNNINKLVFFPPSLRVEKIALKAGFSFPYSFKKVLIYELVPG</sequence>
<reference evidence="1" key="1">
    <citation type="journal article" date="2014" name="Front. Microbiol.">
        <title>High frequency of phylogenetically diverse reductive dehalogenase-homologous genes in deep subseafloor sedimentary metagenomes.</title>
        <authorList>
            <person name="Kawai M."/>
            <person name="Futagami T."/>
            <person name="Toyoda A."/>
            <person name="Takaki Y."/>
            <person name="Nishi S."/>
            <person name="Hori S."/>
            <person name="Arai W."/>
            <person name="Tsubouchi T."/>
            <person name="Morono Y."/>
            <person name="Uchiyama I."/>
            <person name="Ito T."/>
            <person name="Fujiyama A."/>
            <person name="Inagaki F."/>
            <person name="Takami H."/>
        </authorList>
    </citation>
    <scope>NUCLEOTIDE SEQUENCE</scope>
    <source>
        <strain evidence="1">Expedition CK06-06</strain>
    </source>
</reference>
<proteinExistence type="predicted"/>
<dbReference type="EMBL" id="BARU01025013">
    <property type="protein sequence ID" value="GAH55940.1"/>
    <property type="molecule type" value="Genomic_DNA"/>
</dbReference>
<accession>X1HFV9</accession>
<evidence type="ECO:0008006" key="2">
    <source>
        <dbReference type="Google" id="ProtNLM"/>
    </source>
</evidence>
<evidence type="ECO:0000313" key="1">
    <source>
        <dbReference type="EMBL" id="GAH55940.1"/>
    </source>
</evidence>